<accession>A0A8J4UZ73</accession>
<dbReference type="Pfam" id="PF00561">
    <property type="entry name" value="Abhydrolase_1"/>
    <property type="match status" value="1"/>
</dbReference>
<keyword evidence="4" id="KW-1185">Reference proteome</keyword>
<proteinExistence type="predicted"/>
<gene>
    <name evidence="3" type="ORF">CYY_004508</name>
</gene>
<evidence type="ECO:0000313" key="3">
    <source>
        <dbReference type="EMBL" id="KAF2074190.1"/>
    </source>
</evidence>
<evidence type="ECO:0000313" key="4">
    <source>
        <dbReference type="Proteomes" id="UP000695562"/>
    </source>
</evidence>
<dbReference type="OrthoDB" id="16239at2759"/>
<keyword evidence="1" id="KW-0812">Transmembrane</keyword>
<keyword evidence="1" id="KW-0472">Membrane</keyword>
<dbReference type="InterPro" id="IPR029058">
    <property type="entry name" value="AB_hydrolase_fold"/>
</dbReference>
<comment type="caution">
    <text evidence="3">The sequence shown here is derived from an EMBL/GenBank/DDBJ whole genome shotgun (WGS) entry which is preliminary data.</text>
</comment>
<dbReference type="Proteomes" id="UP000695562">
    <property type="component" value="Unassembled WGS sequence"/>
</dbReference>
<sequence length="387" mass="43547">MMVTPTFFNNKNSNNNNTIFGYSLLVFLFINLLNSCSGQSIFTRPGLVDQDDFGVSHLVMYEGLKMHIRTYDNPNITSGHTILFDAGLPFFSSSWGSVLLNLIPKMTDLNIKTVILYDRYGYGYSDLSPYGIDSFDFVRRLKASLNILDYQPPYILTGWSWGGINIQSYYVSYPEDVVGLYSVDGTDKEFYNDPVWINGMSGIVTSFKTYIKNNTENHQEFYKNCLEGRVPANHGFYVDSTNLPKIALTNNQNIFSDPSNKYLNAATQELGIMFQSSFKLLQIIDGLQKKEQFPFKNTPIVVLTASVNGQPWMDRQSAVAQLSTKSLHFIDTVSSHHIPTDNPVKVVNGLVELIKMIDTVEPLNSSSVSLAPNSLILILVAIFVFFI</sequence>
<feature type="transmembrane region" description="Helical" evidence="1">
    <location>
        <begin position="368"/>
        <end position="386"/>
    </location>
</feature>
<evidence type="ECO:0000259" key="2">
    <source>
        <dbReference type="Pfam" id="PF00561"/>
    </source>
</evidence>
<dbReference type="AlphaFoldDB" id="A0A8J4UZ73"/>
<dbReference type="EMBL" id="AJWJ01000160">
    <property type="protein sequence ID" value="KAF2074190.1"/>
    <property type="molecule type" value="Genomic_DNA"/>
</dbReference>
<reference evidence="3" key="1">
    <citation type="submission" date="2020-01" db="EMBL/GenBank/DDBJ databases">
        <title>Development of genomics and gene disruption for Polysphondylium violaceum indicates a role for the polyketide synthase stlB in stalk morphogenesis.</title>
        <authorList>
            <person name="Narita B."/>
            <person name="Kawabe Y."/>
            <person name="Kin K."/>
            <person name="Saito T."/>
            <person name="Gibbs R."/>
            <person name="Kuspa A."/>
            <person name="Muzny D."/>
            <person name="Queller D."/>
            <person name="Richards S."/>
            <person name="Strassman J."/>
            <person name="Sucgang R."/>
            <person name="Worley K."/>
            <person name="Schaap P."/>
        </authorList>
    </citation>
    <scope>NUCLEOTIDE SEQUENCE</scope>
    <source>
        <strain evidence="3">QSvi11</strain>
    </source>
</reference>
<protein>
    <recommendedName>
        <fullName evidence="2">AB hydrolase-1 domain-containing protein</fullName>
    </recommendedName>
</protein>
<dbReference type="SUPFAM" id="SSF53474">
    <property type="entry name" value="alpha/beta-Hydrolases"/>
    <property type="match status" value="1"/>
</dbReference>
<dbReference type="Gene3D" id="3.40.50.1820">
    <property type="entry name" value="alpha/beta hydrolase"/>
    <property type="match status" value="1"/>
</dbReference>
<dbReference type="InterPro" id="IPR000073">
    <property type="entry name" value="AB_hydrolase_1"/>
</dbReference>
<organism evidence="3 4">
    <name type="scientific">Polysphondylium violaceum</name>
    <dbReference type="NCBI Taxonomy" id="133409"/>
    <lineage>
        <taxon>Eukaryota</taxon>
        <taxon>Amoebozoa</taxon>
        <taxon>Evosea</taxon>
        <taxon>Eumycetozoa</taxon>
        <taxon>Dictyostelia</taxon>
        <taxon>Dictyosteliales</taxon>
        <taxon>Dictyosteliaceae</taxon>
        <taxon>Polysphondylium</taxon>
    </lineage>
</organism>
<keyword evidence="1" id="KW-1133">Transmembrane helix</keyword>
<name>A0A8J4UZ73_9MYCE</name>
<feature type="domain" description="AB hydrolase-1" evidence="2">
    <location>
        <begin position="111"/>
        <end position="218"/>
    </location>
</feature>
<evidence type="ECO:0000256" key="1">
    <source>
        <dbReference type="SAM" id="Phobius"/>
    </source>
</evidence>